<dbReference type="PANTHER" id="PTHR13980:SF15">
    <property type="entry name" value="FACT COMPLEX SUBUNIT SPT16"/>
    <property type="match status" value="1"/>
</dbReference>
<feature type="region of interest" description="Disordered" evidence="11">
    <location>
        <begin position="935"/>
        <end position="1028"/>
    </location>
</feature>
<dbReference type="InterPro" id="IPR048969">
    <property type="entry name" value="FACT_SPT16_C"/>
</dbReference>
<feature type="region of interest" description="Disordered" evidence="11">
    <location>
        <begin position="423"/>
        <end position="450"/>
    </location>
</feature>
<dbReference type="Pfam" id="PF00557">
    <property type="entry name" value="Peptidase_M24"/>
    <property type="match status" value="1"/>
</dbReference>
<keyword evidence="16" id="KW-1185">Reference proteome</keyword>
<evidence type="ECO:0000256" key="7">
    <source>
        <dbReference type="ARBA" id="ARBA00023163"/>
    </source>
</evidence>
<reference evidence="15" key="1">
    <citation type="submission" date="2023-08" db="EMBL/GenBank/DDBJ databases">
        <title>Draft sequence of the Babesia gibsoni genome.</title>
        <authorList>
            <person name="Yamagishi J.Y."/>
            <person name="Xuan X.X."/>
        </authorList>
    </citation>
    <scope>NUCLEOTIDE SEQUENCE</scope>
    <source>
        <strain evidence="15">Azabu</strain>
    </source>
</reference>
<dbReference type="GO" id="GO:0006281">
    <property type="term" value="P:DNA repair"/>
    <property type="evidence" value="ECO:0007669"/>
    <property type="project" value="UniProtKB-UniRule"/>
</dbReference>
<feature type="domain" description="Histone chaperone RTT106/FACT complex subunit SPT16-like middle" evidence="14">
    <location>
        <begin position="817"/>
        <end position="907"/>
    </location>
</feature>
<dbReference type="GO" id="GO:0006368">
    <property type="term" value="P:transcription elongation by RNA polymerase II"/>
    <property type="evidence" value="ECO:0007669"/>
    <property type="project" value="TreeGrafter"/>
</dbReference>
<feature type="domain" description="FACT complex subunit SPT16 middle" evidence="13">
    <location>
        <begin position="540"/>
        <end position="697"/>
    </location>
</feature>
<keyword evidence="6" id="KW-0175">Coiled coil</keyword>
<dbReference type="AlphaFoldDB" id="A0AAD8PDE6"/>
<evidence type="ECO:0000256" key="9">
    <source>
        <dbReference type="ARBA" id="ARBA00023242"/>
    </source>
</evidence>
<dbReference type="FunFam" id="2.30.29.210:FF:000001">
    <property type="entry name" value="FACT complex subunit spt16"/>
    <property type="match status" value="1"/>
</dbReference>
<sequence length="1028" mass="116869">MADTRRGVLINYDEVNLKLKQLVAVFDKPELKGVNLIFVCAGKTQDDASATPSELLQLWLTGFQFPETLFAFARDGTWYILTSPKKALYLEPIKTHYEKFVTFQRGGDKSDDDIVTDILKKADGSPLGVLDGTKPVGAFAEKCMSLIESLPSANVTFQLTRLMSIRTAVELGVQRQASQFACAMMKSQLINQIENILDSESKKSHSTIVAEALNVHSDAKFVEKVQKKYNINPNEIEAIYGNVQSGTSFNLGIGVQPDDSILSHDPGTIIISICSKYSELCACITRTLILDGTLKHKETYSFALRVQDLALAKLKSGVTFGSIYDDVKAFVSKERPDLVENMLQSLGHTMGLEFKDANFTLVSGNSKCVVEVGMVFHISVGFSQLEEDGKEYAIWIGDTVEVTDEGARVLTTNVSKSLDNVSYELEDDEEVEESSPESKPHKQPSVSSDVLRDADSVILKERLRSRDKGGHAQMSEAEMKARMERQMELRKQKIDAIAQRIKDEGGLAGAPKQRQTIKMDKMRSFSSPNAFATDIVPHQIYVDMRNEVVMLPVNGYHIPFSIMTVKNASCNTEDNMTYTLRINFQVPGSHSFSSKNDVNPLPELTQDNAIFIKEVLYRSADLKHVHNVFRGIKDLIKQVKQRENDADANMILAEQEKLQLNKTGRRIVLKDLMVRPNIHGARRIIGFLEAHHNGMRYIVNTRDRVDHIDISYSNVKHAIFQPCERELIVLLHFHLKSPIMVGKRKSMDVQFYCEVGTQIDDLDNRRGRSYNDPDETLDEMREREMKRRLNAEFKQFMAQVQEMSPLVFDIPYRELMFTGVPSKSNVEILPTANCLVNLVEWPPFVLTLDDVEIVSLERVQHGLRNFDMVLVSKDYSKPVRRIDLIPVEFLDVLKSWLNELDIVWYEGKNNLQWTNILKTILEDVEAFVENGAFDGFLGESEGEEESVDDEDEEYQDDTDEAGEEDSEEDYSEDDESLADEDEEDGEEEFADEDEEEGLSWDEMEEFAKKEDDKHRYDDDSRRPNKRRR</sequence>
<dbReference type="SMART" id="SM01287">
    <property type="entry name" value="Rtt106"/>
    <property type="match status" value="1"/>
</dbReference>
<dbReference type="Pfam" id="PF08644">
    <property type="entry name" value="SPT16"/>
    <property type="match status" value="1"/>
</dbReference>
<evidence type="ECO:0000256" key="4">
    <source>
        <dbReference type="ARBA" id="ARBA00022763"/>
    </source>
</evidence>
<dbReference type="InterPro" id="IPR056595">
    <property type="entry name" value="Fact-SPT16_PH"/>
</dbReference>
<dbReference type="GO" id="GO:0031491">
    <property type="term" value="F:nucleosome binding"/>
    <property type="evidence" value="ECO:0007669"/>
    <property type="project" value="TreeGrafter"/>
</dbReference>
<dbReference type="InterPro" id="IPR011993">
    <property type="entry name" value="PH-like_dom_sf"/>
</dbReference>
<dbReference type="InterPro" id="IPR029148">
    <property type="entry name" value="FACT-SPT16_Nlobe"/>
</dbReference>
<keyword evidence="5 10" id="KW-0805">Transcription regulation</keyword>
<dbReference type="Pfam" id="PF21091">
    <property type="entry name" value="SPT16_C"/>
    <property type="match status" value="1"/>
</dbReference>
<name>A0AAD8PDE6_BABGI</name>
<accession>A0AAD8PDE6</accession>
<dbReference type="InterPro" id="IPR000994">
    <property type="entry name" value="Pept_M24"/>
</dbReference>
<keyword evidence="3 10" id="KW-0235">DNA replication</keyword>
<dbReference type="Gene3D" id="2.30.29.210">
    <property type="entry name" value="FACT complex subunit Spt16p/Cdc68p"/>
    <property type="match status" value="1"/>
</dbReference>
<evidence type="ECO:0000256" key="11">
    <source>
        <dbReference type="SAM" id="MobiDB-lite"/>
    </source>
</evidence>
<keyword evidence="2 10" id="KW-0158">Chromosome</keyword>
<keyword evidence="4 10" id="KW-0227">DNA damage</keyword>
<dbReference type="Gene3D" id="2.30.29.30">
    <property type="entry name" value="Pleckstrin-homology domain (PH domain)/Phosphotyrosine-binding domain (PTB)"/>
    <property type="match status" value="1"/>
</dbReference>
<keyword evidence="8 10" id="KW-0234">DNA repair</keyword>
<dbReference type="InterPro" id="IPR029149">
    <property type="entry name" value="Creatin/AminoP/Spt16_N"/>
</dbReference>
<dbReference type="InterPro" id="IPR036005">
    <property type="entry name" value="Creatinase/aminopeptidase-like"/>
</dbReference>
<feature type="compositionally biased region" description="Acidic residues" evidence="11">
    <location>
        <begin position="424"/>
        <end position="435"/>
    </location>
</feature>
<dbReference type="Pfam" id="PF24824">
    <property type="entry name" value="PH_SPT16"/>
    <property type="match status" value="1"/>
</dbReference>
<comment type="function">
    <text evidence="10">Component of the FACT complex, a general chromatin factor that acts to reorganize nucleosomes. The FACT complex is involved in multiple processes that require DNA as a template such as mRNA elongation, DNA replication and DNA repair. During transcription elongation the FACT complex acts as a histone chaperone that both destabilizes and restores nucleosomal structure. It facilitates the passage of RNA polymerase II and transcription by promoting the dissociation of one histone H2A-H2B dimer from the nucleosome, then subsequently promotes the reestablishment of the nucleosome following the passage of RNA polymerase II.</text>
</comment>
<dbReference type="InterPro" id="IPR013719">
    <property type="entry name" value="RTT106/SPT16-like_middle_dom"/>
</dbReference>
<dbReference type="PANTHER" id="PTHR13980">
    <property type="entry name" value="CDC68 RELATED"/>
    <property type="match status" value="1"/>
</dbReference>
<dbReference type="EMBL" id="JAVEPI010000003">
    <property type="protein sequence ID" value="KAK1442684.1"/>
    <property type="molecule type" value="Genomic_DNA"/>
</dbReference>
<dbReference type="Gene3D" id="3.90.230.10">
    <property type="entry name" value="Creatinase/methionine aminopeptidase superfamily"/>
    <property type="match status" value="1"/>
</dbReference>
<comment type="subunit">
    <text evidence="10">Component of the FACT complex.</text>
</comment>
<dbReference type="SUPFAM" id="SSF55920">
    <property type="entry name" value="Creatinase/aminopeptidase"/>
    <property type="match status" value="1"/>
</dbReference>
<evidence type="ECO:0000259" key="12">
    <source>
        <dbReference type="SMART" id="SM01285"/>
    </source>
</evidence>
<proteinExistence type="inferred from homology"/>
<evidence type="ECO:0000259" key="13">
    <source>
        <dbReference type="SMART" id="SM01286"/>
    </source>
</evidence>
<keyword evidence="9 10" id="KW-0539">Nucleus</keyword>
<dbReference type="GO" id="GO:0006260">
    <property type="term" value="P:DNA replication"/>
    <property type="evidence" value="ECO:0007669"/>
    <property type="project" value="UniProtKB-KW"/>
</dbReference>
<dbReference type="FunFam" id="2.30.29.30:FF:000017">
    <property type="entry name" value="FACT complex subunit SPT16"/>
    <property type="match status" value="1"/>
</dbReference>
<dbReference type="Pfam" id="PF08512">
    <property type="entry name" value="Rttp106-like_middle"/>
    <property type="match status" value="1"/>
</dbReference>
<evidence type="ECO:0000256" key="3">
    <source>
        <dbReference type="ARBA" id="ARBA00022705"/>
    </source>
</evidence>
<feature type="compositionally biased region" description="Acidic residues" evidence="11">
    <location>
        <begin position="940"/>
        <end position="1004"/>
    </location>
</feature>
<evidence type="ECO:0000256" key="2">
    <source>
        <dbReference type="ARBA" id="ARBA00022454"/>
    </source>
</evidence>
<dbReference type="GO" id="GO:0035101">
    <property type="term" value="C:FACT complex"/>
    <property type="evidence" value="ECO:0007669"/>
    <property type="project" value="UniProtKB-UniRule"/>
</dbReference>
<comment type="similarity">
    <text evidence="1 10">Belongs to the peptidase M24 family. SPT16 subfamily.</text>
</comment>
<gene>
    <name evidence="15" type="ORF">BgAZ_302020</name>
</gene>
<dbReference type="Pfam" id="PF14826">
    <property type="entry name" value="FACT-Spt16_Nlob"/>
    <property type="match status" value="1"/>
</dbReference>
<comment type="caution">
    <text evidence="15">The sequence shown here is derived from an EMBL/GenBank/DDBJ whole genome shotgun (WGS) entry which is preliminary data.</text>
</comment>
<evidence type="ECO:0000256" key="8">
    <source>
        <dbReference type="ARBA" id="ARBA00023204"/>
    </source>
</evidence>
<evidence type="ECO:0000259" key="14">
    <source>
        <dbReference type="SMART" id="SM01287"/>
    </source>
</evidence>
<dbReference type="InterPro" id="IPR013953">
    <property type="entry name" value="FACT_SPT16_M"/>
</dbReference>
<comment type="subcellular location">
    <subcellularLocation>
        <location evidence="10">Nucleus</location>
    </subcellularLocation>
    <subcellularLocation>
        <location evidence="10">Chromosome</location>
    </subcellularLocation>
</comment>
<evidence type="ECO:0000256" key="10">
    <source>
        <dbReference type="RuleBase" id="RU367052"/>
    </source>
</evidence>
<dbReference type="Gene3D" id="3.40.350.10">
    <property type="entry name" value="Creatinase/prolidase N-terminal domain"/>
    <property type="match status" value="1"/>
</dbReference>
<protein>
    <recommendedName>
        <fullName evidence="10">FACT complex subunit</fullName>
    </recommendedName>
</protein>
<evidence type="ECO:0000313" key="16">
    <source>
        <dbReference type="Proteomes" id="UP001230268"/>
    </source>
</evidence>
<feature type="domain" description="FACT complex subunit SPT16 N-terminal lobe" evidence="12">
    <location>
        <begin position="10"/>
        <end position="159"/>
    </location>
</feature>
<evidence type="ECO:0000256" key="1">
    <source>
        <dbReference type="ARBA" id="ARBA00010779"/>
    </source>
</evidence>
<evidence type="ECO:0000256" key="5">
    <source>
        <dbReference type="ARBA" id="ARBA00023015"/>
    </source>
</evidence>
<keyword evidence="7 10" id="KW-0804">Transcription</keyword>
<organism evidence="15 16">
    <name type="scientific">Babesia gibsoni</name>
    <dbReference type="NCBI Taxonomy" id="33632"/>
    <lineage>
        <taxon>Eukaryota</taxon>
        <taxon>Sar</taxon>
        <taxon>Alveolata</taxon>
        <taxon>Apicomplexa</taxon>
        <taxon>Aconoidasida</taxon>
        <taxon>Piroplasmida</taxon>
        <taxon>Babesiidae</taxon>
        <taxon>Babesia</taxon>
    </lineage>
</organism>
<dbReference type="SMART" id="SM01285">
    <property type="entry name" value="FACT-Spt16_Nlob"/>
    <property type="match status" value="1"/>
</dbReference>
<dbReference type="Gene3D" id="2.30.29.150">
    <property type="match status" value="1"/>
</dbReference>
<evidence type="ECO:0000256" key="6">
    <source>
        <dbReference type="ARBA" id="ARBA00023054"/>
    </source>
</evidence>
<dbReference type="InterPro" id="IPR040258">
    <property type="entry name" value="Spt16"/>
</dbReference>
<dbReference type="Proteomes" id="UP001230268">
    <property type="component" value="Unassembled WGS sequence"/>
</dbReference>
<evidence type="ECO:0000313" key="15">
    <source>
        <dbReference type="EMBL" id="KAK1442684.1"/>
    </source>
</evidence>
<feature type="compositionally biased region" description="Basic and acidic residues" evidence="11">
    <location>
        <begin position="1005"/>
        <end position="1022"/>
    </location>
</feature>
<dbReference type="SMART" id="SM01286">
    <property type="entry name" value="SPT16"/>
    <property type="match status" value="1"/>
</dbReference>